<keyword evidence="1" id="KW-0805">Transcription regulation</keyword>
<evidence type="ECO:0000313" key="6">
    <source>
        <dbReference type="Proteomes" id="UP000325788"/>
    </source>
</evidence>
<dbReference type="InterPro" id="IPR032687">
    <property type="entry name" value="AraC-type_N"/>
</dbReference>
<dbReference type="InterPro" id="IPR018060">
    <property type="entry name" value="HTH_AraC"/>
</dbReference>
<dbReference type="Proteomes" id="UP000325788">
    <property type="component" value="Unassembled WGS sequence"/>
</dbReference>
<dbReference type="PANTHER" id="PTHR47894">
    <property type="entry name" value="HTH-TYPE TRANSCRIPTIONAL REGULATOR GADX"/>
    <property type="match status" value="1"/>
</dbReference>
<accession>A0A5N4WLG5</accession>
<evidence type="ECO:0000256" key="3">
    <source>
        <dbReference type="ARBA" id="ARBA00023163"/>
    </source>
</evidence>
<evidence type="ECO:0000256" key="1">
    <source>
        <dbReference type="ARBA" id="ARBA00023015"/>
    </source>
</evidence>
<dbReference type="InterPro" id="IPR009057">
    <property type="entry name" value="Homeodomain-like_sf"/>
</dbReference>
<proteinExistence type="predicted"/>
<dbReference type="SUPFAM" id="SSF46689">
    <property type="entry name" value="Homeodomain-like"/>
    <property type="match status" value="1"/>
</dbReference>
<keyword evidence="3" id="KW-0804">Transcription</keyword>
<dbReference type="GO" id="GO:0000976">
    <property type="term" value="F:transcription cis-regulatory region binding"/>
    <property type="evidence" value="ECO:0007669"/>
    <property type="project" value="TreeGrafter"/>
</dbReference>
<sequence>MYTLQIPNGFFHLWHSYLKSRHIDGFAFPFSTVQKQQLHYILSQPIDAQSSYALFIDLIQQTEKQLNCPHLIFDIVQHIQPEHFGVLGYIASKSTSVAEALQFILRFNRLVIDGQETLPMHMSQVDQSIHIHWGFSHSEHVLINEMTVAAMVQLARQIFSFDQFALKNLYFAHAPRCAVYHYQRFYGCDVFFHQVRYALELNRESLLLKSQQPDPSLNHLLLKHAEEVIAAKSAHITLMTHLHTLVAEYLVFHQDVPKLEWVAQELHLSVRTLQRQLSEFDSSFKKIIETERMKRCDILLQQKMSLSEVALALGYSDQSALARAYKTATGQTLLVRRQQLKLRE</sequence>
<dbReference type="PANTHER" id="PTHR47894:SF1">
    <property type="entry name" value="HTH-TYPE TRANSCRIPTIONAL REGULATOR VQSM"/>
    <property type="match status" value="1"/>
</dbReference>
<dbReference type="GO" id="GO:0005829">
    <property type="term" value="C:cytosol"/>
    <property type="evidence" value="ECO:0007669"/>
    <property type="project" value="TreeGrafter"/>
</dbReference>
<evidence type="ECO:0000259" key="4">
    <source>
        <dbReference type="PROSITE" id="PS01124"/>
    </source>
</evidence>
<organism evidence="5 6">
    <name type="scientific">Acinetobacter tandoii</name>
    <dbReference type="NCBI Taxonomy" id="202954"/>
    <lineage>
        <taxon>Bacteria</taxon>
        <taxon>Pseudomonadati</taxon>
        <taxon>Pseudomonadota</taxon>
        <taxon>Gammaproteobacteria</taxon>
        <taxon>Moraxellales</taxon>
        <taxon>Moraxellaceae</taxon>
        <taxon>Acinetobacter</taxon>
    </lineage>
</organism>
<dbReference type="PROSITE" id="PS01124">
    <property type="entry name" value="HTH_ARAC_FAMILY_2"/>
    <property type="match status" value="1"/>
</dbReference>
<dbReference type="Pfam" id="PF12833">
    <property type="entry name" value="HTH_18"/>
    <property type="match status" value="1"/>
</dbReference>
<gene>
    <name evidence="5" type="ORF">F4W09_07665</name>
</gene>
<dbReference type="EMBL" id="VXLD01000004">
    <property type="protein sequence ID" value="KAB1855675.1"/>
    <property type="molecule type" value="Genomic_DNA"/>
</dbReference>
<comment type="caution">
    <text evidence="5">The sequence shown here is derived from an EMBL/GenBank/DDBJ whole genome shotgun (WGS) entry which is preliminary data.</text>
</comment>
<dbReference type="SMART" id="SM00342">
    <property type="entry name" value="HTH_ARAC"/>
    <property type="match status" value="1"/>
</dbReference>
<name>A0A5N4WLG5_9GAMM</name>
<reference evidence="5 6" key="1">
    <citation type="submission" date="2019-09" db="EMBL/GenBank/DDBJ databases">
        <title>Draft genome sequence of Acinetobacter tandoii W4-4-4 isolated from environmental water sample.</title>
        <authorList>
            <person name="Wee S.K."/>
            <person name="Yan B."/>
            <person name="Mustaffa S.B."/>
            <person name="Yap E.P.H."/>
        </authorList>
    </citation>
    <scope>NUCLEOTIDE SEQUENCE [LARGE SCALE GENOMIC DNA]</scope>
    <source>
        <strain evidence="5 6">W4-4-4</strain>
    </source>
</reference>
<dbReference type="Pfam" id="PF12625">
    <property type="entry name" value="Arabinose_bd"/>
    <property type="match status" value="1"/>
</dbReference>
<protein>
    <submittedName>
        <fullName evidence="5">AraC family transcriptional regulator</fullName>
    </submittedName>
</protein>
<evidence type="ECO:0000313" key="5">
    <source>
        <dbReference type="EMBL" id="KAB1855675.1"/>
    </source>
</evidence>
<dbReference type="RefSeq" id="WP_016168170.1">
    <property type="nucleotide sequence ID" value="NZ_BBNK01000003.1"/>
</dbReference>
<dbReference type="AlphaFoldDB" id="A0A5N4WLG5"/>
<dbReference type="Gene3D" id="1.10.10.60">
    <property type="entry name" value="Homeodomain-like"/>
    <property type="match status" value="1"/>
</dbReference>
<dbReference type="GO" id="GO:0003700">
    <property type="term" value="F:DNA-binding transcription factor activity"/>
    <property type="evidence" value="ECO:0007669"/>
    <property type="project" value="InterPro"/>
</dbReference>
<feature type="domain" description="HTH araC/xylS-type" evidence="4">
    <location>
        <begin position="240"/>
        <end position="339"/>
    </location>
</feature>
<evidence type="ECO:0000256" key="2">
    <source>
        <dbReference type="ARBA" id="ARBA00023125"/>
    </source>
</evidence>
<keyword evidence="2" id="KW-0238">DNA-binding</keyword>